<sequence>MKSTFPLRRLALYLLLLALLASIACLLSCRTLPDFQQTAEQTPQVQTRIQGRNGLLTAAKSEAILETLRRRGDTDILDRHIAFEEALLDTPLVTGNRVGLLLDGSATYSAMFSAIEQARDHINLETYIYEDDEVGQRFAAKLLEKQAQGVQVNLIYDSVGSLKTPRSFFERLRAAGVRVLEFNPINPLQTRGEWLLNNRDHRKLMVVDGRLALLGGINISEVYSRGSRPFSFNLSRRREPIPWRDTHIRIEGPVVADFQRSFLDTWQRQAGEPLPPRDYFPPLPRQGNELVRALASTSEQPHSPIYLTLLSAVQHAEQQIYLTNAYFVPDPQLVEMLCSAARRGVDVRLILPGSTDSWVTLQAGRAHYATLLDAGVKIYERRGALLHAKYAVIDGVWSTVGSTNLDWRSFLHNDELNAEVLGRDFARQMLAMFADDQAASDRIEPANWARRSPWQRFKEWASQLWSYWL</sequence>
<evidence type="ECO:0000256" key="6">
    <source>
        <dbReference type="ARBA" id="ARBA00022989"/>
    </source>
</evidence>
<dbReference type="SMART" id="SM00155">
    <property type="entry name" value="PLDc"/>
    <property type="match status" value="2"/>
</dbReference>
<evidence type="ECO:0000256" key="5">
    <source>
        <dbReference type="ARBA" id="ARBA00022737"/>
    </source>
</evidence>
<dbReference type="PANTHER" id="PTHR21248">
    <property type="entry name" value="CARDIOLIPIN SYNTHASE"/>
    <property type="match status" value="1"/>
</dbReference>
<keyword evidence="3" id="KW-0808">Transferase</keyword>
<keyword evidence="6" id="KW-1133">Transmembrane helix</keyword>
<dbReference type="PANTHER" id="PTHR21248:SF22">
    <property type="entry name" value="PHOSPHOLIPASE D"/>
    <property type="match status" value="1"/>
</dbReference>
<evidence type="ECO:0000259" key="9">
    <source>
        <dbReference type="PROSITE" id="PS50035"/>
    </source>
</evidence>
<dbReference type="InterPro" id="IPR022924">
    <property type="entry name" value="Cardiolipin_synthase"/>
</dbReference>
<dbReference type="Pfam" id="PF13091">
    <property type="entry name" value="PLDc_2"/>
    <property type="match status" value="2"/>
</dbReference>
<dbReference type="NCBIfam" id="TIGR04265">
    <property type="entry name" value="bac_cardiolipin"/>
    <property type="match status" value="1"/>
</dbReference>
<evidence type="ECO:0000313" key="11">
    <source>
        <dbReference type="Proteomes" id="UP001595791"/>
    </source>
</evidence>
<dbReference type="CDD" id="cd09159">
    <property type="entry name" value="PLDc_ybhO_like_2"/>
    <property type="match status" value="1"/>
</dbReference>
<accession>A0ABV8MNJ1</accession>
<dbReference type="CDD" id="cd09110">
    <property type="entry name" value="PLDc_CLS_1"/>
    <property type="match status" value="1"/>
</dbReference>
<dbReference type="SUPFAM" id="SSF56024">
    <property type="entry name" value="Phospholipase D/nuclease"/>
    <property type="match status" value="2"/>
</dbReference>
<evidence type="ECO:0000256" key="7">
    <source>
        <dbReference type="ARBA" id="ARBA00023136"/>
    </source>
</evidence>
<dbReference type="EC" id="2.7.8.-" evidence="8"/>
<evidence type="ECO:0000313" key="10">
    <source>
        <dbReference type="EMBL" id="MFC4158401.1"/>
    </source>
</evidence>
<organism evidence="10 11">
    <name type="scientific">Chitinimonas lacunae</name>
    <dbReference type="NCBI Taxonomy" id="1963018"/>
    <lineage>
        <taxon>Bacteria</taxon>
        <taxon>Pseudomonadati</taxon>
        <taxon>Pseudomonadota</taxon>
        <taxon>Betaproteobacteria</taxon>
        <taxon>Neisseriales</taxon>
        <taxon>Chitinibacteraceae</taxon>
        <taxon>Chitinimonas</taxon>
    </lineage>
</organism>
<dbReference type="RefSeq" id="WP_378161033.1">
    <property type="nucleotide sequence ID" value="NZ_JBHSBU010000001.1"/>
</dbReference>
<feature type="domain" description="PLD phosphodiesterase" evidence="9">
    <location>
        <begin position="196"/>
        <end position="223"/>
    </location>
</feature>
<comment type="caution">
    <text evidence="10">The sequence shown here is derived from an EMBL/GenBank/DDBJ whole genome shotgun (WGS) entry which is preliminary data.</text>
</comment>
<evidence type="ECO:0000256" key="3">
    <source>
        <dbReference type="ARBA" id="ARBA00022679"/>
    </source>
</evidence>
<gene>
    <name evidence="10" type="primary">cls</name>
    <name evidence="10" type="ORF">ACFOW7_03405</name>
</gene>
<keyword evidence="2" id="KW-1003">Cell membrane</keyword>
<keyword evidence="11" id="KW-1185">Reference proteome</keyword>
<dbReference type="InterPro" id="IPR025202">
    <property type="entry name" value="PLD-like_dom"/>
</dbReference>
<protein>
    <recommendedName>
        <fullName evidence="8">Cardiolipin synthase</fullName>
        <ecNumber evidence="8">2.7.8.-</ecNumber>
    </recommendedName>
</protein>
<dbReference type="InterPro" id="IPR001736">
    <property type="entry name" value="PLipase_D/transphosphatidylase"/>
</dbReference>
<evidence type="ECO:0000256" key="1">
    <source>
        <dbReference type="ARBA" id="ARBA00004236"/>
    </source>
</evidence>
<keyword evidence="4" id="KW-0812">Transmembrane</keyword>
<evidence type="ECO:0000256" key="8">
    <source>
        <dbReference type="NCBIfam" id="TIGR04265"/>
    </source>
</evidence>
<dbReference type="Proteomes" id="UP001595791">
    <property type="component" value="Unassembled WGS sequence"/>
</dbReference>
<dbReference type="PROSITE" id="PS51257">
    <property type="entry name" value="PROKAR_LIPOPROTEIN"/>
    <property type="match status" value="1"/>
</dbReference>
<feature type="domain" description="PLD phosphodiesterase" evidence="9">
    <location>
        <begin position="382"/>
        <end position="409"/>
    </location>
</feature>
<keyword evidence="7" id="KW-0472">Membrane</keyword>
<keyword evidence="5" id="KW-0677">Repeat</keyword>
<comment type="subcellular location">
    <subcellularLocation>
        <location evidence="1">Cell membrane</location>
    </subcellularLocation>
</comment>
<evidence type="ECO:0000256" key="4">
    <source>
        <dbReference type="ARBA" id="ARBA00022692"/>
    </source>
</evidence>
<reference evidence="11" key="1">
    <citation type="journal article" date="2019" name="Int. J. Syst. Evol. Microbiol.">
        <title>The Global Catalogue of Microorganisms (GCM) 10K type strain sequencing project: providing services to taxonomists for standard genome sequencing and annotation.</title>
        <authorList>
            <consortium name="The Broad Institute Genomics Platform"/>
            <consortium name="The Broad Institute Genome Sequencing Center for Infectious Disease"/>
            <person name="Wu L."/>
            <person name="Ma J."/>
        </authorList>
    </citation>
    <scope>NUCLEOTIDE SEQUENCE [LARGE SCALE GENOMIC DNA]</scope>
    <source>
        <strain evidence="11">LMG 29894</strain>
    </source>
</reference>
<dbReference type="Gene3D" id="3.30.870.10">
    <property type="entry name" value="Endonuclease Chain A"/>
    <property type="match status" value="2"/>
</dbReference>
<name>A0ABV8MNJ1_9NEIS</name>
<proteinExistence type="predicted"/>
<dbReference type="PROSITE" id="PS50035">
    <property type="entry name" value="PLD"/>
    <property type="match status" value="2"/>
</dbReference>
<evidence type="ECO:0000256" key="2">
    <source>
        <dbReference type="ARBA" id="ARBA00022475"/>
    </source>
</evidence>
<dbReference type="EMBL" id="JBHSBU010000001">
    <property type="protein sequence ID" value="MFC4158401.1"/>
    <property type="molecule type" value="Genomic_DNA"/>
</dbReference>